<accession>A0A6J5L4A1</accession>
<protein>
    <submittedName>
        <fullName evidence="2">Uncharacterized protein</fullName>
    </submittedName>
</protein>
<sequence length="121" mass="12964">MTRTSQLDAALVLVREARSTVAALAGLRHLAGAEGLHVSIPGEEISTGPGEYEQAAPQQLRISAEATREALRHRLRTLVEDLGKLGLVFDEAGDELPKRQRAAKPAGRKPRQVAARPEAVA</sequence>
<organism evidence="2">
    <name type="scientific">uncultured Caudovirales phage</name>
    <dbReference type="NCBI Taxonomy" id="2100421"/>
    <lineage>
        <taxon>Viruses</taxon>
        <taxon>Duplodnaviria</taxon>
        <taxon>Heunggongvirae</taxon>
        <taxon>Uroviricota</taxon>
        <taxon>Caudoviricetes</taxon>
        <taxon>Peduoviridae</taxon>
        <taxon>Maltschvirus</taxon>
        <taxon>Maltschvirus maltsch</taxon>
    </lineage>
</organism>
<proteinExistence type="predicted"/>
<feature type="compositionally biased region" description="Basic residues" evidence="1">
    <location>
        <begin position="99"/>
        <end position="111"/>
    </location>
</feature>
<evidence type="ECO:0000256" key="1">
    <source>
        <dbReference type="SAM" id="MobiDB-lite"/>
    </source>
</evidence>
<name>A0A6J5L4A1_9CAUD</name>
<feature type="region of interest" description="Disordered" evidence="1">
    <location>
        <begin position="94"/>
        <end position="121"/>
    </location>
</feature>
<gene>
    <name evidence="2" type="ORF">UFOVP99_8</name>
</gene>
<dbReference type="EMBL" id="LR796221">
    <property type="protein sequence ID" value="CAB4128067.1"/>
    <property type="molecule type" value="Genomic_DNA"/>
</dbReference>
<reference evidence="2" key="1">
    <citation type="submission" date="2020-04" db="EMBL/GenBank/DDBJ databases">
        <authorList>
            <person name="Chiriac C."/>
            <person name="Salcher M."/>
            <person name="Ghai R."/>
            <person name="Kavagutti S V."/>
        </authorList>
    </citation>
    <scope>NUCLEOTIDE SEQUENCE</scope>
</reference>
<evidence type="ECO:0000313" key="2">
    <source>
        <dbReference type="EMBL" id="CAB4128067.1"/>
    </source>
</evidence>